<protein>
    <recommendedName>
        <fullName evidence="1">PucR C-terminal helix-turn-helix domain-containing protein</fullName>
    </recommendedName>
</protein>
<dbReference type="RefSeq" id="WP_344624717.1">
    <property type="nucleotide sequence ID" value="NZ_BAAALD010000033.1"/>
</dbReference>
<name>A0ABN1TJ71_9ACTN</name>
<feature type="domain" description="PucR C-terminal helix-turn-helix" evidence="1">
    <location>
        <begin position="14"/>
        <end position="63"/>
    </location>
</feature>
<organism evidence="2 3">
    <name type="scientific">Kitasatospora arboriphila</name>
    <dbReference type="NCBI Taxonomy" id="258052"/>
    <lineage>
        <taxon>Bacteria</taxon>
        <taxon>Bacillati</taxon>
        <taxon>Actinomycetota</taxon>
        <taxon>Actinomycetes</taxon>
        <taxon>Kitasatosporales</taxon>
        <taxon>Streptomycetaceae</taxon>
        <taxon>Kitasatospora</taxon>
    </lineage>
</organism>
<dbReference type="Proteomes" id="UP001499987">
    <property type="component" value="Unassembled WGS sequence"/>
</dbReference>
<dbReference type="Pfam" id="PF13556">
    <property type="entry name" value="HTH_30"/>
    <property type="match status" value="1"/>
</dbReference>
<keyword evidence="3" id="KW-1185">Reference proteome</keyword>
<dbReference type="EMBL" id="BAAALD010000033">
    <property type="protein sequence ID" value="GAA1089695.1"/>
    <property type="molecule type" value="Genomic_DNA"/>
</dbReference>
<accession>A0ABN1TJ71</accession>
<dbReference type="InterPro" id="IPR042070">
    <property type="entry name" value="PucR_C-HTH_sf"/>
</dbReference>
<evidence type="ECO:0000259" key="1">
    <source>
        <dbReference type="Pfam" id="PF13556"/>
    </source>
</evidence>
<gene>
    <name evidence="2" type="ORF">GCM10009663_36820</name>
</gene>
<evidence type="ECO:0000313" key="3">
    <source>
        <dbReference type="Proteomes" id="UP001499987"/>
    </source>
</evidence>
<comment type="caution">
    <text evidence="2">The sequence shown here is derived from an EMBL/GenBank/DDBJ whole genome shotgun (WGS) entry which is preliminary data.</text>
</comment>
<sequence length="71" mass="7546">MAAVARVAACPDDLETLDAYCATGSLRRATEFLHLHHGSVARRVEQIGRALGIDLGGPAGRLRARPVPMLP</sequence>
<reference evidence="2 3" key="1">
    <citation type="journal article" date="2019" name="Int. J. Syst. Evol. Microbiol.">
        <title>The Global Catalogue of Microorganisms (GCM) 10K type strain sequencing project: providing services to taxonomists for standard genome sequencing and annotation.</title>
        <authorList>
            <consortium name="The Broad Institute Genomics Platform"/>
            <consortium name="The Broad Institute Genome Sequencing Center for Infectious Disease"/>
            <person name="Wu L."/>
            <person name="Ma J."/>
        </authorList>
    </citation>
    <scope>NUCLEOTIDE SEQUENCE [LARGE SCALE GENOMIC DNA]</scope>
    <source>
        <strain evidence="2 3">JCM 13002</strain>
    </source>
</reference>
<dbReference type="Gene3D" id="1.10.10.2840">
    <property type="entry name" value="PucR C-terminal helix-turn-helix domain"/>
    <property type="match status" value="1"/>
</dbReference>
<dbReference type="InterPro" id="IPR025736">
    <property type="entry name" value="PucR_C-HTH_dom"/>
</dbReference>
<evidence type="ECO:0000313" key="2">
    <source>
        <dbReference type="EMBL" id="GAA1089695.1"/>
    </source>
</evidence>
<proteinExistence type="predicted"/>